<dbReference type="eggNOG" id="KOG1502">
    <property type="taxonomic scope" value="Eukaryota"/>
</dbReference>
<dbReference type="Proteomes" id="UP000030651">
    <property type="component" value="Unassembled WGS sequence"/>
</dbReference>
<evidence type="ECO:0000259" key="3">
    <source>
        <dbReference type="Pfam" id="PF01370"/>
    </source>
</evidence>
<dbReference type="InterPro" id="IPR036291">
    <property type="entry name" value="NAD(P)-bd_dom_sf"/>
</dbReference>
<evidence type="ECO:0000313" key="5">
    <source>
        <dbReference type="Proteomes" id="UP000030651"/>
    </source>
</evidence>
<keyword evidence="5" id="KW-1185">Reference proteome</keyword>
<protein>
    <recommendedName>
        <fullName evidence="3">NAD-dependent epimerase/dehydratase domain-containing protein</fullName>
    </recommendedName>
</protein>
<dbReference type="OrthoDB" id="2735536at2759"/>
<comment type="similarity">
    <text evidence="2">Belongs to the NAD(P)-dependent epimerase/dehydratase family. Dihydroflavonol-4-reductase subfamily.</text>
</comment>
<accession>W3XKU9</accession>
<name>W3XKU9_PESFW</name>
<dbReference type="PANTHER" id="PTHR10366:SF564">
    <property type="entry name" value="STEROL-4-ALPHA-CARBOXYLATE 3-DEHYDROGENASE, DECARBOXYLATING"/>
    <property type="match status" value="1"/>
</dbReference>
<reference evidence="5" key="1">
    <citation type="journal article" date="2015" name="BMC Genomics">
        <title>Genomic and transcriptomic analysis of the endophytic fungus Pestalotiopsis fici reveals its lifestyle and high potential for synthesis of natural products.</title>
        <authorList>
            <person name="Wang X."/>
            <person name="Zhang X."/>
            <person name="Liu L."/>
            <person name="Xiang M."/>
            <person name="Wang W."/>
            <person name="Sun X."/>
            <person name="Che Y."/>
            <person name="Guo L."/>
            <person name="Liu G."/>
            <person name="Guo L."/>
            <person name="Wang C."/>
            <person name="Yin W.B."/>
            <person name="Stadler M."/>
            <person name="Zhang X."/>
            <person name="Liu X."/>
        </authorList>
    </citation>
    <scope>NUCLEOTIDE SEQUENCE [LARGE SCALE GENOMIC DNA]</scope>
    <source>
        <strain evidence="5">W106-1 / CGMCC3.15140</strain>
    </source>
</reference>
<evidence type="ECO:0000256" key="2">
    <source>
        <dbReference type="ARBA" id="ARBA00023445"/>
    </source>
</evidence>
<feature type="domain" description="NAD-dependent epimerase/dehydratase" evidence="3">
    <location>
        <begin position="7"/>
        <end position="265"/>
    </location>
</feature>
<dbReference type="Pfam" id="PF01370">
    <property type="entry name" value="Epimerase"/>
    <property type="match status" value="1"/>
</dbReference>
<keyword evidence="1" id="KW-0560">Oxidoreductase</keyword>
<evidence type="ECO:0000313" key="4">
    <source>
        <dbReference type="EMBL" id="ETS85856.1"/>
    </source>
</evidence>
<dbReference type="RefSeq" id="XP_007830653.1">
    <property type="nucleotide sequence ID" value="XM_007832462.1"/>
</dbReference>
<dbReference type="SUPFAM" id="SSF51735">
    <property type="entry name" value="NAD(P)-binding Rossmann-fold domains"/>
    <property type="match status" value="1"/>
</dbReference>
<dbReference type="EMBL" id="KI912110">
    <property type="protein sequence ID" value="ETS85856.1"/>
    <property type="molecule type" value="Genomic_DNA"/>
</dbReference>
<dbReference type="GO" id="GO:0016616">
    <property type="term" value="F:oxidoreductase activity, acting on the CH-OH group of donors, NAD or NADP as acceptor"/>
    <property type="evidence" value="ECO:0007669"/>
    <property type="project" value="TreeGrafter"/>
</dbReference>
<gene>
    <name evidence="4" type="ORF">PFICI_03881</name>
</gene>
<dbReference type="Gene3D" id="3.40.50.720">
    <property type="entry name" value="NAD(P)-binding Rossmann-like Domain"/>
    <property type="match status" value="1"/>
</dbReference>
<dbReference type="OMA" id="YVIHVGS"/>
<dbReference type="AlphaFoldDB" id="W3XKU9"/>
<sequence>MATTSHILITGATGLIGFRILVAALEAGHKVRYTVRSEEKAKTVSSNPAVQKLAFGDRLSPAIIPDFAVDGAFDEALKDITHIIHAGAPVPNAAYDPTTQVFQPTLKIADNLLASALKAPSVQRVVITSSIVGNLGMIPPPTVVSATTRVPLPDPVPETYDDVFSAYITSKMVEFHRTDEFVKTRNPHFTVAHVVPGYVFGRNELALDSRMMQQENSSNNFLMMCMLGAELPFPIHGGFVHIDDLADIHLRVLFLEKPGEGPADYGIATKINYDTVFDYVENAFPKAVADGVFKKGKLHTLNVEYDSSDTEKLFDKKLKSFESAVVEVAAQYLEKLGKDKA</sequence>
<proteinExistence type="inferred from homology"/>
<dbReference type="HOGENOM" id="CLU_007383_9_2_1"/>
<evidence type="ECO:0000256" key="1">
    <source>
        <dbReference type="ARBA" id="ARBA00023002"/>
    </source>
</evidence>
<dbReference type="InterPro" id="IPR050425">
    <property type="entry name" value="NAD(P)_dehydrat-like"/>
</dbReference>
<dbReference type="InterPro" id="IPR001509">
    <property type="entry name" value="Epimerase_deHydtase"/>
</dbReference>
<dbReference type="GeneID" id="19268894"/>
<dbReference type="PANTHER" id="PTHR10366">
    <property type="entry name" value="NAD DEPENDENT EPIMERASE/DEHYDRATASE"/>
    <property type="match status" value="1"/>
</dbReference>
<dbReference type="InParanoid" id="W3XKU9"/>
<dbReference type="STRING" id="1229662.W3XKU9"/>
<organism evidence="4 5">
    <name type="scientific">Pestalotiopsis fici (strain W106-1 / CGMCC3.15140)</name>
    <dbReference type="NCBI Taxonomy" id="1229662"/>
    <lineage>
        <taxon>Eukaryota</taxon>
        <taxon>Fungi</taxon>
        <taxon>Dikarya</taxon>
        <taxon>Ascomycota</taxon>
        <taxon>Pezizomycotina</taxon>
        <taxon>Sordariomycetes</taxon>
        <taxon>Xylariomycetidae</taxon>
        <taxon>Amphisphaeriales</taxon>
        <taxon>Sporocadaceae</taxon>
        <taxon>Pestalotiopsis</taxon>
    </lineage>
</organism>
<dbReference type="KEGG" id="pfy:PFICI_03881"/>